<dbReference type="InterPro" id="IPR029063">
    <property type="entry name" value="SAM-dependent_MTases_sf"/>
</dbReference>
<dbReference type="Pfam" id="PF00891">
    <property type="entry name" value="Methyltransf_2"/>
    <property type="match status" value="1"/>
</dbReference>
<organism evidence="5 6">
    <name type="scientific">Dioscorea zingiberensis</name>
    <dbReference type="NCBI Taxonomy" id="325984"/>
    <lineage>
        <taxon>Eukaryota</taxon>
        <taxon>Viridiplantae</taxon>
        <taxon>Streptophyta</taxon>
        <taxon>Embryophyta</taxon>
        <taxon>Tracheophyta</taxon>
        <taxon>Spermatophyta</taxon>
        <taxon>Magnoliopsida</taxon>
        <taxon>Liliopsida</taxon>
        <taxon>Dioscoreales</taxon>
        <taxon>Dioscoreaceae</taxon>
        <taxon>Dioscorea</taxon>
    </lineage>
</organism>
<dbReference type="EMBL" id="JAGGNH010000001">
    <property type="protein sequence ID" value="KAJ0986750.1"/>
    <property type="molecule type" value="Genomic_DNA"/>
</dbReference>
<evidence type="ECO:0000256" key="2">
    <source>
        <dbReference type="ARBA" id="ARBA00022679"/>
    </source>
</evidence>
<protein>
    <recommendedName>
        <fullName evidence="4">O-methyltransferase C-terminal domain-containing protein</fullName>
    </recommendedName>
</protein>
<name>A0A9D5D7G4_9LILI</name>
<comment type="caution">
    <text evidence="5">The sequence shown here is derived from an EMBL/GenBank/DDBJ whole genome shotgun (WGS) entry which is preliminary data.</text>
</comment>
<evidence type="ECO:0000259" key="4">
    <source>
        <dbReference type="Pfam" id="PF00891"/>
    </source>
</evidence>
<feature type="domain" description="O-methyltransferase C-terminal" evidence="4">
    <location>
        <begin position="64"/>
        <end position="152"/>
    </location>
</feature>
<sequence length="242" mass="25376">MRLLVDSGFFSILQRNEEDDDEVYDLTSSSKLLANSGISTADSLAPLVLSTSGLETGMAGQSMGASIKGDEAETPFHVAHGGKGVFEFAGERPEYNAMFSEALASHSRVLMRVVVEDWGQGLFGGLLAWVDVGGGSGGAAVAISGGFPRVNAFQSVSLEVDAGGSEEVDGVRDRGGRIEVEVIEEVGIPGREKQGGRWRQGGEGCGGIERVKQSRMRLRALALSFSDGVALERAEGGVVLVL</sequence>
<dbReference type="PANTHER" id="PTHR11746">
    <property type="entry name" value="O-METHYLTRANSFERASE"/>
    <property type="match status" value="1"/>
</dbReference>
<evidence type="ECO:0000256" key="3">
    <source>
        <dbReference type="ARBA" id="ARBA00022691"/>
    </source>
</evidence>
<dbReference type="GO" id="GO:0032259">
    <property type="term" value="P:methylation"/>
    <property type="evidence" value="ECO:0007669"/>
    <property type="project" value="UniProtKB-KW"/>
</dbReference>
<evidence type="ECO:0000313" key="5">
    <source>
        <dbReference type="EMBL" id="KAJ0986750.1"/>
    </source>
</evidence>
<dbReference type="InterPro" id="IPR016461">
    <property type="entry name" value="COMT-like"/>
</dbReference>
<dbReference type="InterPro" id="IPR001077">
    <property type="entry name" value="COMT_C"/>
</dbReference>
<gene>
    <name evidence="5" type="ORF">J5N97_005106</name>
</gene>
<keyword evidence="3" id="KW-0949">S-adenosyl-L-methionine</keyword>
<dbReference type="SUPFAM" id="SSF53335">
    <property type="entry name" value="S-adenosyl-L-methionine-dependent methyltransferases"/>
    <property type="match status" value="1"/>
</dbReference>
<accession>A0A9D5D7G4</accession>
<dbReference type="Gene3D" id="3.40.50.150">
    <property type="entry name" value="Vaccinia Virus protein VP39"/>
    <property type="match status" value="1"/>
</dbReference>
<reference evidence="5" key="1">
    <citation type="submission" date="2021-03" db="EMBL/GenBank/DDBJ databases">
        <authorList>
            <person name="Li Z."/>
            <person name="Yang C."/>
        </authorList>
    </citation>
    <scope>NUCLEOTIDE SEQUENCE</scope>
    <source>
        <strain evidence="5">Dzin_1.0</strain>
        <tissue evidence="5">Leaf</tissue>
    </source>
</reference>
<reference evidence="5" key="2">
    <citation type="journal article" date="2022" name="Hortic Res">
        <title>The genome of Dioscorea zingiberensis sheds light on the biosynthesis, origin and evolution of the medicinally important diosgenin saponins.</title>
        <authorList>
            <person name="Li Y."/>
            <person name="Tan C."/>
            <person name="Li Z."/>
            <person name="Guo J."/>
            <person name="Li S."/>
            <person name="Chen X."/>
            <person name="Wang C."/>
            <person name="Dai X."/>
            <person name="Yang H."/>
            <person name="Song W."/>
            <person name="Hou L."/>
            <person name="Xu J."/>
            <person name="Tong Z."/>
            <person name="Xu A."/>
            <person name="Yuan X."/>
            <person name="Wang W."/>
            <person name="Yang Q."/>
            <person name="Chen L."/>
            <person name="Sun Z."/>
            <person name="Wang K."/>
            <person name="Pan B."/>
            <person name="Chen J."/>
            <person name="Bao Y."/>
            <person name="Liu F."/>
            <person name="Qi X."/>
            <person name="Gang D.R."/>
            <person name="Wen J."/>
            <person name="Li J."/>
        </authorList>
    </citation>
    <scope>NUCLEOTIDE SEQUENCE</scope>
    <source>
        <strain evidence="5">Dzin_1.0</strain>
    </source>
</reference>
<dbReference type="OrthoDB" id="2410195at2759"/>
<dbReference type="PROSITE" id="PS51683">
    <property type="entry name" value="SAM_OMT_II"/>
    <property type="match status" value="1"/>
</dbReference>
<keyword evidence="6" id="KW-1185">Reference proteome</keyword>
<dbReference type="Proteomes" id="UP001085076">
    <property type="component" value="Miscellaneous, Linkage group lg01"/>
</dbReference>
<evidence type="ECO:0000256" key="1">
    <source>
        <dbReference type="ARBA" id="ARBA00022603"/>
    </source>
</evidence>
<keyword evidence="1" id="KW-0489">Methyltransferase</keyword>
<keyword evidence="2" id="KW-0808">Transferase</keyword>
<proteinExistence type="predicted"/>
<dbReference type="GO" id="GO:0008171">
    <property type="term" value="F:O-methyltransferase activity"/>
    <property type="evidence" value="ECO:0007669"/>
    <property type="project" value="InterPro"/>
</dbReference>
<dbReference type="AlphaFoldDB" id="A0A9D5D7G4"/>
<evidence type="ECO:0000313" key="6">
    <source>
        <dbReference type="Proteomes" id="UP001085076"/>
    </source>
</evidence>